<accession>A0ABY0NR69</accession>
<evidence type="ECO:0000313" key="2">
    <source>
        <dbReference type="EMBL" id="SDF96257.1"/>
    </source>
</evidence>
<proteinExistence type="predicted"/>
<organism evidence="2 3">
    <name type="scientific">Bosea robiniae</name>
    <dbReference type="NCBI Taxonomy" id="1036780"/>
    <lineage>
        <taxon>Bacteria</taxon>
        <taxon>Pseudomonadati</taxon>
        <taxon>Pseudomonadota</taxon>
        <taxon>Alphaproteobacteria</taxon>
        <taxon>Hyphomicrobiales</taxon>
        <taxon>Boseaceae</taxon>
        <taxon>Bosea</taxon>
    </lineage>
</organism>
<keyword evidence="1" id="KW-0732">Signal</keyword>
<gene>
    <name evidence="2" type="ORF">SAMN05421844_102490</name>
</gene>
<sequence length="93" mass="9914">MVRLAIMKPLAPLSLAAMLLAGADASAQAQDRGSAYSAGLNIARKRGYAHPGCFAGVFARHARPHPDGRRNHWVASAGRAYQGELWSQCGISR</sequence>
<comment type="caution">
    <text evidence="2">The sequence shown here is derived from an EMBL/GenBank/DDBJ whole genome shotgun (WGS) entry which is preliminary data.</text>
</comment>
<dbReference type="Proteomes" id="UP000199468">
    <property type="component" value="Unassembled WGS sequence"/>
</dbReference>
<evidence type="ECO:0000313" key="3">
    <source>
        <dbReference type="Proteomes" id="UP000199468"/>
    </source>
</evidence>
<feature type="signal peptide" evidence="1">
    <location>
        <begin position="1"/>
        <end position="29"/>
    </location>
</feature>
<feature type="chain" id="PRO_5046327923" evidence="1">
    <location>
        <begin position="30"/>
        <end position="93"/>
    </location>
</feature>
<name>A0ABY0NR69_9HYPH</name>
<keyword evidence="3" id="KW-1185">Reference proteome</keyword>
<dbReference type="EMBL" id="FNBZ01000002">
    <property type="protein sequence ID" value="SDF96257.1"/>
    <property type="molecule type" value="Genomic_DNA"/>
</dbReference>
<reference evidence="2 3" key="1">
    <citation type="submission" date="2016-10" db="EMBL/GenBank/DDBJ databases">
        <authorList>
            <person name="Varghese N."/>
            <person name="Submissions S."/>
        </authorList>
    </citation>
    <scope>NUCLEOTIDE SEQUENCE [LARGE SCALE GENOMIC DNA]</scope>
    <source>
        <strain evidence="2 3">DSM 26672</strain>
    </source>
</reference>
<evidence type="ECO:0000256" key="1">
    <source>
        <dbReference type="SAM" id="SignalP"/>
    </source>
</evidence>
<protein>
    <submittedName>
        <fullName evidence="2">Uncharacterized protein</fullName>
    </submittedName>
</protein>